<dbReference type="PROSITE" id="PS51384">
    <property type="entry name" value="FAD_FR"/>
    <property type="match status" value="1"/>
</dbReference>
<dbReference type="PROSITE" id="PS00197">
    <property type="entry name" value="2FE2S_FER_1"/>
    <property type="match status" value="1"/>
</dbReference>
<dbReference type="PRINTS" id="PR00410">
    <property type="entry name" value="PHEHYDRXLASE"/>
</dbReference>
<dbReference type="InterPro" id="IPR050415">
    <property type="entry name" value="MRET"/>
</dbReference>
<dbReference type="PANTHER" id="PTHR47354">
    <property type="entry name" value="NADH OXIDOREDUCTASE HCR"/>
    <property type="match status" value="1"/>
</dbReference>
<dbReference type="GO" id="GO:0051537">
    <property type="term" value="F:2 iron, 2 sulfur cluster binding"/>
    <property type="evidence" value="ECO:0007669"/>
    <property type="project" value="UniProtKB-KW"/>
</dbReference>
<keyword evidence="2" id="KW-0408">Iron</keyword>
<reference evidence="6" key="1">
    <citation type="submission" date="2020-12" db="EMBL/GenBank/DDBJ databases">
        <title>The genome sequence of Inhella sp. 1Y17.</title>
        <authorList>
            <person name="Liu Y."/>
        </authorList>
    </citation>
    <scope>NUCLEOTIDE SEQUENCE</scope>
    <source>
        <strain evidence="6">1Y17</strain>
    </source>
</reference>
<dbReference type="PROSITE" id="PS51085">
    <property type="entry name" value="2FE2S_FER_2"/>
    <property type="match status" value="1"/>
</dbReference>
<sequence>MSALLIDPRDGRRIEVGADESLLAAALRQGWNVAYSCRTGRCSSCRARVVAGETRALQPELGLSAAEAAEGLVLSCVRTACGEVQVELPLLRGPALPPARLWPCRIASLERLAEDVLRVQLRLPPSAAWRHEAGQFVDLIGPQGLQRSYSLANANGSLLELHIRRVPEGQFSAWWFEQAKPNDLLRLNGPLGTFVLRELEGQDLILLATGTGYAPVQAMLQALDTLPAVQQPRSVTLYWGGRQPADLYVEPACTHPRWRYVPVLSRAGSDWGGPRGHVQQVLLADAPDWAHCTVYACGNPAMVDGARAQLTAAGLPSDQFHADAFVPSAPRSATP</sequence>
<dbReference type="InterPro" id="IPR008333">
    <property type="entry name" value="Cbr1-like_FAD-bd_dom"/>
</dbReference>
<evidence type="ECO:0000259" key="5">
    <source>
        <dbReference type="PROSITE" id="PS51384"/>
    </source>
</evidence>
<evidence type="ECO:0000256" key="3">
    <source>
        <dbReference type="ARBA" id="ARBA00034078"/>
    </source>
</evidence>
<dbReference type="RefSeq" id="WP_198110018.1">
    <property type="nucleotide sequence ID" value="NZ_JAEDAK010000003.1"/>
</dbReference>
<dbReference type="InterPro" id="IPR036010">
    <property type="entry name" value="2Fe-2S_ferredoxin-like_sf"/>
</dbReference>
<dbReference type="InterPro" id="IPR017938">
    <property type="entry name" value="Riboflavin_synthase-like_b-brl"/>
</dbReference>
<comment type="cofactor">
    <cofactor evidence="1">
        <name>FAD</name>
        <dbReference type="ChEBI" id="CHEBI:57692"/>
    </cofactor>
</comment>
<dbReference type="GO" id="GO:0016491">
    <property type="term" value="F:oxidoreductase activity"/>
    <property type="evidence" value="ECO:0007669"/>
    <property type="project" value="InterPro"/>
</dbReference>
<comment type="caution">
    <text evidence="6">The sequence shown here is derived from an EMBL/GenBank/DDBJ whole genome shotgun (WGS) entry which is preliminary data.</text>
</comment>
<dbReference type="InterPro" id="IPR039261">
    <property type="entry name" value="FNR_nucleotide-bd"/>
</dbReference>
<feature type="domain" description="2Fe-2S ferredoxin-type" evidence="4">
    <location>
        <begin position="2"/>
        <end position="92"/>
    </location>
</feature>
<evidence type="ECO:0000313" key="6">
    <source>
        <dbReference type="EMBL" id="MBH9576398.1"/>
    </source>
</evidence>
<dbReference type="SUPFAM" id="SSF54292">
    <property type="entry name" value="2Fe-2S ferredoxin-like"/>
    <property type="match status" value="1"/>
</dbReference>
<dbReference type="Pfam" id="PF00111">
    <property type="entry name" value="Fer2"/>
    <property type="match status" value="1"/>
</dbReference>
<dbReference type="Proteomes" id="UP000613266">
    <property type="component" value="Unassembled WGS sequence"/>
</dbReference>
<dbReference type="SUPFAM" id="SSF52343">
    <property type="entry name" value="Ferredoxin reductase-like, C-terminal NADP-linked domain"/>
    <property type="match status" value="1"/>
</dbReference>
<dbReference type="InterPro" id="IPR001041">
    <property type="entry name" value="2Fe-2S_ferredoxin-type"/>
</dbReference>
<evidence type="ECO:0000256" key="1">
    <source>
        <dbReference type="ARBA" id="ARBA00001974"/>
    </source>
</evidence>
<dbReference type="SUPFAM" id="SSF63380">
    <property type="entry name" value="Riboflavin synthase domain-like"/>
    <property type="match status" value="1"/>
</dbReference>
<dbReference type="EMBL" id="JAEDAK010000003">
    <property type="protein sequence ID" value="MBH9576398.1"/>
    <property type="molecule type" value="Genomic_DNA"/>
</dbReference>
<dbReference type="PRINTS" id="PR00371">
    <property type="entry name" value="FPNCR"/>
</dbReference>
<dbReference type="PANTHER" id="PTHR47354:SF5">
    <property type="entry name" value="PROTEIN RFBI"/>
    <property type="match status" value="1"/>
</dbReference>
<gene>
    <name evidence="6" type="ORF">I7X39_05710</name>
</gene>
<dbReference type="InterPro" id="IPR017927">
    <property type="entry name" value="FAD-bd_FR_type"/>
</dbReference>
<keyword evidence="2" id="KW-0411">Iron-sulfur</keyword>
<organism evidence="6 7">
    <name type="scientific">Inhella proteolytica</name>
    <dbReference type="NCBI Taxonomy" id="2795029"/>
    <lineage>
        <taxon>Bacteria</taxon>
        <taxon>Pseudomonadati</taxon>
        <taxon>Pseudomonadota</taxon>
        <taxon>Betaproteobacteria</taxon>
        <taxon>Burkholderiales</taxon>
        <taxon>Sphaerotilaceae</taxon>
        <taxon>Inhella</taxon>
    </lineage>
</organism>
<dbReference type="Pfam" id="PF00175">
    <property type="entry name" value="NAD_binding_1"/>
    <property type="match status" value="1"/>
</dbReference>
<evidence type="ECO:0000256" key="2">
    <source>
        <dbReference type="ARBA" id="ARBA00022714"/>
    </source>
</evidence>
<dbReference type="AlphaFoldDB" id="A0A931J0D5"/>
<feature type="domain" description="FAD-binding FR-type" evidence="5">
    <location>
        <begin position="99"/>
        <end position="197"/>
    </location>
</feature>
<dbReference type="Gene3D" id="3.40.50.80">
    <property type="entry name" value="Nucleotide-binding domain of ferredoxin-NADP reductase (FNR) module"/>
    <property type="match status" value="1"/>
</dbReference>
<keyword evidence="2" id="KW-0479">Metal-binding</keyword>
<dbReference type="Gene3D" id="3.10.20.30">
    <property type="match status" value="1"/>
</dbReference>
<dbReference type="InterPro" id="IPR001709">
    <property type="entry name" value="Flavoprot_Pyr_Nucl_cyt_Rdtase"/>
</dbReference>
<dbReference type="CDD" id="cd00207">
    <property type="entry name" value="fer2"/>
    <property type="match status" value="1"/>
</dbReference>
<dbReference type="CDD" id="cd06189">
    <property type="entry name" value="flavin_oxioreductase"/>
    <property type="match status" value="1"/>
</dbReference>
<proteinExistence type="predicted"/>
<dbReference type="Pfam" id="PF00970">
    <property type="entry name" value="FAD_binding_6"/>
    <property type="match status" value="1"/>
</dbReference>
<dbReference type="InterPro" id="IPR006058">
    <property type="entry name" value="2Fe2S_fd_BS"/>
</dbReference>
<keyword evidence="2" id="KW-0001">2Fe-2S</keyword>
<keyword evidence="7" id="KW-1185">Reference proteome</keyword>
<dbReference type="InterPro" id="IPR001433">
    <property type="entry name" value="OxRdtase_FAD/NAD-bd"/>
</dbReference>
<evidence type="ECO:0000259" key="4">
    <source>
        <dbReference type="PROSITE" id="PS51085"/>
    </source>
</evidence>
<accession>A0A931J0D5</accession>
<evidence type="ECO:0000313" key="7">
    <source>
        <dbReference type="Proteomes" id="UP000613266"/>
    </source>
</evidence>
<comment type="cofactor">
    <cofactor evidence="3">
        <name>[2Fe-2S] cluster</name>
        <dbReference type="ChEBI" id="CHEBI:190135"/>
    </cofactor>
</comment>
<name>A0A931J0D5_9BURK</name>
<dbReference type="Gene3D" id="2.40.30.10">
    <property type="entry name" value="Translation factors"/>
    <property type="match status" value="1"/>
</dbReference>
<protein>
    <submittedName>
        <fullName evidence="6">2Fe-2S iron-sulfur cluster binding domain-containing protein</fullName>
    </submittedName>
</protein>
<dbReference type="InterPro" id="IPR012675">
    <property type="entry name" value="Beta-grasp_dom_sf"/>
</dbReference>